<evidence type="ECO:0000313" key="4">
    <source>
        <dbReference type="Proteomes" id="UP000553888"/>
    </source>
</evidence>
<dbReference type="CDD" id="cd00161">
    <property type="entry name" value="beta-trefoil_Ricin-like"/>
    <property type="match status" value="1"/>
</dbReference>
<name>A0A852YB21_9MICO</name>
<comment type="caution">
    <text evidence="3">The sequence shown here is derived from an EMBL/GenBank/DDBJ whole genome shotgun (WGS) entry which is preliminary data.</text>
</comment>
<dbReference type="SMART" id="SM00458">
    <property type="entry name" value="RICIN"/>
    <property type="match status" value="1"/>
</dbReference>
<evidence type="ECO:0000313" key="3">
    <source>
        <dbReference type="EMBL" id="NYG99042.1"/>
    </source>
</evidence>
<dbReference type="SUPFAM" id="SSF50370">
    <property type="entry name" value="Ricin B-like lectins"/>
    <property type="match status" value="1"/>
</dbReference>
<evidence type="ECO:0000256" key="1">
    <source>
        <dbReference type="SAM" id="Phobius"/>
    </source>
</evidence>
<dbReference type="EMBL" id="JACBZY010000001">
    <property type="protein sequence ID" value="NYG99042.1"/>
    <property type="molecule type" value="Genomic_DNA"/>
</dbReference>
<keyword evidence="1" id="KW-0812">Transmembrane</keyword>
<gene>
    <name evidence="3" type="ORF">BJ979_001668</name>
</gene>
<dbReference type="AlphaFoldDB" id="A0A852YB21"/>
<dbReference type="InterPro" id="IPR000772">
    <property type="entry name" value="Ricin_B_lectin"/>
</dbReference>
<sequence length="468" mass="47483">MIRTRLVGALRAHGGRPLKHGIVAGLVVALLAAGTGASYAYWSVSATATSTPTIAKLVVTPTGFGTISLGNENVSAAGSTSLVQTSSVQIKNDTVTSSVQAMPLSVRFSSSETSGLAAAAVVRAWPVASLAACTTATAVPAGTASATWAAGVTVTASDLDAGVSAFYCIRTTVDRASATAANGALSFTPRAAATLTAGSAFTVTTTATSTGSTTRIYPTATSISNSYWQKVVVNSMCLDVSNSGTGSGTAVIPWSDCHGGTNQQWQFIPDSTNPGYVEIKPRNATALRIDNNGTLTSGTGVTVTTDGSVAADRQLWQVQVVNGGSSYQIVSKYSGMCLTAPGGSGGQMTQAPCAGGATQTFAITQLTRVQFPTPTCSIPTGRQSLVFAWSEAGTGPYTIQGWTGSMWYTADSSSNANATQLTVPNRSYPNGTYAFRILDGTDVVVATGTVVVNNGGFSSCTAQAAVAS</sequence>
<organism evidence="3 4">
    <name type="scientific">Schumannella luteola</name>
    <dbReference type="NCBI Taxonomy" id="472059"/>
    <lineage>
        <taxon>Bacteria</taxon>
        <taxon>Bacillati</taxon>
        <taxon>Actinomycetota</taxon>
        <taxon>Actinomycetes</taxon>
        <taxon>Micrococcales</taxon>
        <taxon>Microbacteriaceae</taxon>
        <taxon>Schumannella</taxon>
    </lineage>
</organism>
<proteinExistence type="predicted"/>
<dbReference type="PROSITE" id="PS50231">
    <property type="entry name" value="RICIN_B_LECTIN"/>
    <property type="match status" value="1"/>
</dbReference>
<dbReference type="RefSeq" id="WP_179566981.1">
    <property type="nucleotide sequence ID" value="NZ_JACBZY010000001.1"/>
</dbReference>
<keyword evidence="1" id="KW-0472">Membrane</keyword>
<keyword evidence="4" id="KW-1185">Reference proteome</keyword>
<feature type="domain" description="Ricin B lectin" evidence="2">
    <location>
        <begin position="225"/>
        <end position="364"/>
    </location>
</feature>
<evidence type="ECO:0000259" key="2">
    <source>
        <dbReference type="SMART" id="SM00458"/>
    </source>
</evidence>
<dbReference type="Gene3D" id="2.80.10.50">
    <property type="match status" value="2"/>
</dbReference>
<keyword evidence="1" id="KW-1133">Transmembrane helix</keyword>
<protein>
    <recommendedName>
        <fullName evidence="2">Ricin B lectin domain-containing protein</fullName>
    </recommendedName>
</protein>
<dbReference type="Proteomes" id="UP000553888">
    <property type="component" value="Unassembled WGS sequence"/>
</dbReference>
<dbReference type="Pfam" id="PF14200">
    <property type="entry name" value="RicinB_lectin_2"/>
    <property type="match status" value="2"/>
</dbReference>
<accession>A0A852YB21</accession>
<dbReference type="InterPro" id="IPR035992">
    <property type="entry name" value="Ricin_B-like_lectins"/>
</dbReference>
<feature type="transmembrane region" description="Helical" evidence="1">
    <location>
        <begin position="21"/>
        <end position="42"/>
    </location>
</feature>
<reference evidence="3 4" key="1">
    <citation type="submission" date="2020-07" db="EMBL/GenBank/DDBJ databases">
        <title>Sequencing the genomes of 1000 actinobacteria strains.</title>
        <authorList>
            <person name="Klenk H.-P."/>
        </authorList>
    </citation>
    <scope>NUCLEOTIDE SEQUENCE [LARGE SCALE GENOMIC DNA]</scope>
    <source>
        <strain evidence="3 4">DSM 23141</strain>
    </source>
</reference>